<proteinExistence type="predicted"/>
<organism evidence="2 3">
    <name type="scientific">Leptidea sinapis</name>
    <dbReference type="NCBI Taxonomy" id="189913"/>
    <lineage>
        <taxon>Eukaryota</taxon>
        <taxon>Metazoa</taxon>
        <taxon>Ecdysozoa</taxon>
        <taxon>Arthropoda</taxon>
        <taxon>Hexapoda</taxon>
        <taxon>Insecta</taxon>
        <taxon>Pterygota</taxon>
        <taxon>Neoptera</taxon>
        <taxon>Endopterygota</taxon>
        <taxon>Lepidoptera</taxon>
        <taxon>Glossata</taxon>
        <taxon>Ditrysia</taxon>
        <taxon>Papilionoidea</taxon>
        <taxon>Pieridae</taxon>
        <taxon>Dismorphiinae</taxon>
        <taxon>Leptidea</taxon>
    </lineage>
</organism>
<dbReference type="AlphaFoldDB" id="A0A5E4PZP7"/>
<feature type="compositionally biased region" description="Polar residues" evidence="1">
    <location>
        <begin position="89"/>
        <end position="101"/>
    </location>
</feature>
<name>A0A5E4PZP7_9NEOP</name>
<feature type="region of interest" description="Disordered" evidence="1">
    <location>
        <begin position="89"/>
        <end position="111"/>
    </location>
</feature>
<reference evidence="2 3" key="1">
    <citation type="submission" date="2017-07" db="EMBL/GenBank/DDBJ databases">
        <authorList>
            <person name="Talla V."/>
            <person name="Backstrom N."/>
        </authorList>
    </citation>
    <scope>NUCLEOTIDE SEQUENCE [LARGE SCALE GENOMIC DNA]</scope>
</reference>
<dbReference type="Proteomes" id="UP000324832">
    <property type="component" value="Unassembled WGS sequence"/>
</dbReference>
<evidence type="ECO:0000313" key="3">
    <source>
        <dbReference type="Proteomes" id="UP000324832"/>
    </source>
</evidence>
<protein>
    <submittedName>
        <fullName evidence="2">Uncharacterized protein</fullName>
    </submittedName>
</protein>
<dbReference type="EMBL" id="FZQP02000793">
    <property type="protein sequence ID" value="VVC90444.1"/>
    <property type="molecule type" value="Genomic_DNA"/>
</dbReference>
<feature type="region of interest" description="Disordered" evidence="1">
    <location>
        <begin position="1"/>
        <end position="23"/>
    </location>
</feature>
<accession>A0A5E4PZP7</accession>
<evidence type="ECO:0000256" key="1">
    <source>
        <dbReference type="SAM" id="MobiDB-lite"/>
    </source>
</evidence>
<keyword evidence="3" id="KW-1185">Reference proteome</keyword>
<gene>
    <name evidence="2" type="ORF">LSINAPIS_LOCUS3353</name>
</gene>
<sequence length="111" mass="12222">MSTVQSLQLQQTQQHNNGQQPQPLQVQTIQIHPHHQPIQIHTVGVQQVQQEQLHVATSSCQTMLPNILQVSGSRISVVSLTGSSCNNNLDIPRTPRSTPYTTEPHYAAANA</sequence>
<evidence type="ECO:0000313" key="2">
    <source>
        <dbReference type="EMBL" id="VVC90444.1"/>
    </source>
</evidence>